<dbReference type="EMBL" id="CP054705">
    <property type="protein sequence ID" value="QQK75277.1"/>
    <property type="molecule type" value="Genomic_DNA"/>
</dbReference>
<reference evidence="1 2" key="1">
    <citation type="submission" date="2020-06" db="EMBL/GenBank/DDBJ databases">
        <title>Genomic analysis of Salicibibacter sp. NKC5-3.</title>
        <authorList>
            <person name="Oh Y.J."/>
        </authorList>
    </citation>
    <scope>NUCLEOTIDE SEQUENCE [LARGE SCALE GENOMIC DNA]</scope>
    <source>
        <strain evidence="1 2">NKC5-3</strain>
    </source>
</reference>
<name>A0A7T6Z1R7_9BACI</name>
<protein>
    <submittedName>
        <fullName evidence="1">Uncharacterized protein</fullName>
    </submittedName>
</protein>
<gene>
    <name evidence="1" type="ORF">HUG15_06530</name>
</gene>
<proteinExistence type="predicted"/>
<evidence type="ECO:0000313" key="2">
    <source>
        <dbReference type="Proteomes" id="UP000595823"/>
    </source>
</evidence>
<evidence type="ECO:0000313" key="1">
    <source>
        <dbReference type="EMBL" id="QQK75277.1"/>
    </source>
</evidence>
<dbReference type="Proteomes" id="UP000595823">
    <property type="component" value="Chromosome"/>
</dbReference>
<organism evidence="1 2">
    <name type="scientific">Salicibibacter cibarius</name>
    <dbReference type="NCBI Taxonomy" id="2743000"/>
    <lineage>
        <taxon>Bacteria</taxon>
        <taxon>Bacillati</taxon>
        <taxon>Bacillota</taxon>
        <taxon>Bacilli</taxon>
        <taxon>Bacillales</taxon>
        <taxon>Bacillaceae</taxon>
        <taxon>Salicibibacter</taxon>
    </lineage>
</organism>
<dbReference type="KEGG" id="scia:HUG15_06530"/>
<sequence length="59" mass="6453">MSSQQHMQINPRLISMLSVGDIAKIKNNRTIASPGIMENLSINMTSHSKIGIATAMEKL</sequence>
<dbReference type="AlphaFoldDB" id="A0A7T6Z1R7"/>
<keyword evidence="2" id="KW-1185">Reference proteome</keyword>
<dbReference type="RefSeq" id="WP_200127918.1">
    <property type="nucleotide sequence ID" value="NZ_CP054705.1"/>
</dbReference>
<accession>A0A7T6Z1R7</accession>